<feature type="domain" description="Dehydrogenase E1 component" evidence="5">
    <location>
        <begin position="34"/>
        <end position="316"/>
    </location>
</feature>
<sequence>MLQFLDPEGRFTVPEGYEEDAKALTPDVMLGLYRDMVLTRRFDAEGTSLQRQGHLALWPPMLGQEGAQIGIGHAMKPEDFAFPTYREHGVALTRGMDVADLFETFRGAAHSGRDPREHNFHHYTLVLAAQTLHAVGYAMGTSWDAQRDGRTEPGEATVAFFGDGSSSEGDVHEAMVFAASYNAPIVFFAQNNQYAISVPFSVQSKRPLAERAAGYGFPGIQVDGNDVVATFVASSRALRRARAGEGPTLIEAQTYRLAAHTTADDPTKYRVKDEETEWHAKCPISRMERYLRAEGILDDDAAARIEAAATELAMHVRERVLASESPVIEDSFRTVYAEEHPLVAEELQAHLAYTAGLEE</sequence>
<name>A0AAE3YE30_9MICC</name>
<keyword evidence="6" id="KW-0670">Pyruvate</keyword>
<evidence type="ECO:0000256" key="3">
    <source>
        <dbReference type="ARBA" id="ARBA00023052"/>
    </source>
</evidence>
<dbReference type="PANTHER" id="PTHR43380">
    <property type="entry name" value="2-OXOISOVALERATE DEHYDROGENASE SUBUNIT ALPHA, MITOCHONDRIAL"/>
    <property type="match status" value="1"/>
</dbReference>
<evidence type="ECO:0000256" key="1">
    <source>
        <dbReference type="ARBA" id="ARBA00001964"/>
    </source>
</evidence>
<evidence type="ECO:0000256" key="2">
    <source>
        <dbReference type="ARBA" id="ARBA00023002"/>
    </source>
</evidence>
<comment type="caution">
    <text evidence="6">The sequence shown here is derived from an EMBL/GenBank/DDBJ whole genome shotgun (WGS) entry which is preliminary data.</text>
</comment>
<dbReference type="CDD" id="cd02000">
    <property type="entry name" value="TPP_E1_PDC_ADC_BCADC"/>
    <property type="match status" value="1"/>
</dbReference>
<keyword evidence="3 4" id="KW-0786">Thiamine pyrophosphate</keyword>
<evidence type="ECO:0000259" key="5">
    <source>
        <dbReference type="Pfam" id="PF00676"/>
    </source>
</evidence>
<comment type="catalytic activity">
    <reaction evidence="4">
        <text>N(6)-[(R)-lipoyl]-L-lysyl-[protein] + 3-methyl-2-oxobutanoate + H(+) = N(6)-[(R)-S(8)-2-methylpropanoyldihydrolipoyl]-L-lysyl-[protein] + CO2</text>
        <dbReference type="Rhea" id="RHEA:13457"/>
        <dbReference type="Rhea" id="RHEA-COMP:10474"/>
        <dbReference type="Rhea" id="RHEA-COMP:10497"/>
        <dbReference type="ChEBI" id="CHEBI:11851"/>
        <dbReference type="ChEBI" id="CHEBI:15378"/>
        <dbReference type="ChEBI" id="CHEBI:16526"/>
        <dbReference type="ChEBI" id="CHEBI:83099"/>
        <dbReference type="ChEBI" id="CHEBI:83142"/>
        <dbReference type="EC" id="1.2.4.4"/>
    </reaction>
</comment>
<dbReference type="Proteomes" id="UP001247307">
    <property type="component" value="Unassembled WGS sequence"/>
</dbReference>
<gene>
    <name evidence="6" type="ORF">J2S35_001098</name>
</gene>
<evidence type="ECO:0000256" key="4">
    <source>
        <dbReference type="RuleBase" id="RU365014"/>
    </source>
</evidence>
<dbReference type="EC" id="1.2.4.4" evidence="4"/>
<protein>
    <recommendedName>
        <fullName evidence="4">2-oxoisovalerate dehydrogenase subunit alpha</fullName>
        <ecNumber evidence="4">1.2.4.4</ecNumber>
    </recommendedName>
    <alternativeName>
        <fullName evidence="4">Branched-chain alpha-keto acid dehydrogenase E1 component alpha chain</fullName>
    </alternativeName>
</protein>
<dbReference type="RefSeq" id="WP_309850768.1">
    <property type="nucleotide sequence ID" value="NZ_BAAAIU010000005.1"/>
</dbReference>
<dbReference type="InterPro" id="IPR050771">
    <property type="entry name" value="Alpha-ketoacid_DH_E1_comp"/>
</dbReference>
<comment type="cofactor">
    <cofactor evidence="1 4">
        <name>thiamine diphosphate</name>
        <dbReference type="ChEBI" id="CHEBI:58937"/>
    </cofactor>
</comment>
<keyword evidence="2 4" id="KW-0560">Oxidoreductase</keyword>
<dbReference type="Pfam" id="PF00676">
    <property type="entry name" value="E1_dh"/>
    <property type="match status" value="1"/>
</dbReference>
<evidence type="ECO:0000313" key="7">
    <source>
        <dbReference type="Proteomes" id="UP001247307"/>
    </source>
</evidence>
<dbReference type="AlphaFoldDB" id="A0AAE3YE30"/>
<dbReference type="GO" id="GO:0009083">
    <property type="term" value="P:branched-chain amino acid catabolic process"/>
    <property type="evidence" value="ECO:0007669"/>
    <property type="project" value="TreeGrafter"/>
</dbReference>
<proteinExistence type="inferred from homology"/>
<keyword evidence="7" id="KW-1185">Reference proteome</keyword>
<dbReference type="SUPFAM" id="SSF52518">
    <property type="entry name" value="Thiamin diphosphate-binding fold (THDP-binding)"/>
    <property type="match status" value="1"/>
</dbReference>
<accession>A0AAE3YE30</accession>
<reference evidence="6" key="1">
    <citation type="submission" date="2023-07" db="EMBL/GenBank/DDBJ databases">
        <title>Sequencing the genomes of 1000 actinobacteria strains.</title>
        <authorList>
            <person name="Klenk H.-P."/>
        </authorList>
    </citation>
    <scope>NUCLEOTIDE SEQUENCE</scope>
    <source>
        <strain evidence="6">DSM 13988</strain>
    </source>
</reference>
<comment type="function">
    <text evidence="4">The branched-chain alpha-keto dehydrogenase complex catalyzes the overall conversion of alpha-keto acids to acyl-CoA and CO(2). It contains multiple copies of three enzymatic components: branched-chain alpha-keto acid decarboxylase (E1), lipoamide acyltransferase (E2) and lipoamide dehydrogenase (E3).</text>
</comment>
<dbReference type="EMBL" id="JAVDUI010000001">
    <property type="protein sequence ID" value="MDR6892158.1"/>
    <property type="molecule type" value="Genomic_DNA"/>
</dbReference>
<dbReference type="InterPro" id="IPR029061">
    <property type="entry name" value="THDP-binding"/>
</dbReference>
<organism evidence="6 7">
    <name type="scientific">Falsarthrobacter nasiphocae</name>
    <dbReference type="NCBI Taxonomy" id="189863"/>
    <lineage>
        <taxon>Bacteria</taxon>
        <taxon>Bacillati</taxon>
        <taxon>Actinomycetota</taxon>
        <taxon>Actinomycetes</taxon>
        <taxon>Micrococcales</taxon>
        <taxon>Micrococcaceae</taxon>
        <taxon>Falsarthrobacter</taxon>
    </lineage>
</organism>
<dbReference type="PANTHER" id="PTHR43380:SF1">
    <property type="entry name" value="2-OXOISOVALERATE DEHYDROGENASE SUBUNIT ALPHA, MITOCHONDRIAL"/>
    <property type="match status" value="1"/>
</dbReference>
<dbReference type="GO" id="GO:0003863">
    <property type="term" value="F:branched-chain 2-oxo acid dehydrogenase activity"/>
    <property type="evidence" value="ECO:0007669"/>
    <property type="project" value="UniProtKB-EC"/>
</dbReference>
<evidence type="ECO:0000313" key="6">
    <source>
        <dbReference type="EMBL" id="MDR6892158.1"/>
    </source>
</evidence>
<dbReference type="Gene3D" id="3.40.50.970">
    <property type="match status" value="1"/>
</dbReference>
<dbReference type="InterPro" id="IPR001017">
    <property type="entry name" value="DH_E1"/>
</dbReference>
<dbReference type="GO" id="GO:0000287">
    <property type="term" value="F:magnesium ion binding"/>
    <property type="evidence" value="ECO:0007669"/>
    <property type="project" value="UniProtKB-ARBA"/>
</dbReference>
<comment type="similarity">
    <text evidence="4">Belongs to the BCKDHA family.</text>
</comment>